<dbReference type="GO" id="GO:0048020">
    <property type="term" value="F:CCR chemokine receptor binding"/>
    <property type="evidence" value="ECO:0007669"/>
    <property type="project" value="TreeGrafter"/>
</dbReference>
<dbReference type="InterPro" id="IPR039809">
    <property type="entry name" value="Chemokine_b/g/d"/>
</dbReference>
<dbReference type="InterPro" id="IPR036048">
    <property type="entry name" value="Interleukin_8-like_sf"/>
</dbReference>
<dbReference type="SMART" id="SM00199">
    <property type="entry name" value="SCY"/>
    <property type="match status" value="1"/>
</dbReference>
<dbReference type="GO" id="GO:0030335">
    <property type="term" value="P:positive regulation of cell migration"/>
    <property type="evidence" value="ECO:0007669"/>
    <property type="project" value="TreeGrafter"/>
</dbReference>
<dbReference type="PROSITE" id="PS51257">
    <property type="entry name" value="PROKAR_LIPOPROTEIN"/>
    <property type="match status" value="1"/>
</dbReference>
<feature type="signal peptide" evidence="5">
    <location>
        <begin position="1"/>
        <end position="22"/>
    </location>
</feature>
<dbReference type="GO" id="GO:0008009">
    <property type="term" value="F:chemokine activity"/>
    <property type="evidence" value="ECO:0007669"/>
    <property type="project" value="InterPro"/>
</dbReference>
<comment type="similarity">
    <text evidence="1">Belongs to the intercrine beta (chemokine CC) family.</text>
</comment>
<dbReference type="PANTHER" id="PTHR12015">
    <property type="entry name" value="SMALL INDUCIBLE CYTOKINE A"/>
    <property type="match status" value="1"/>
</dbReference>
<keyword evidence="3" id="KW-0202">Cytokine</keyword>
<evidence type="ECO:0000259" key="6">
    <source>
        <dbReference type="SMART" id="SM00199"/>
    </source>
</evidence>
<evidence type="ECO:0000313" key="7">
    <source>
        <dbReference type="EMBL" id="NWY07093.1"/>
    </source>
</evidence>
<dbReference type="CDD" id="cd00272">
    <property type="entry name" value="Chemokine_CC"/>
    <property type="match status" value="1"/>
</dbReference>
<feature type="non-terminal residue" evidence="7">
    <location>
        <position position="1"/>
    </location>
</feature>
<protein>
    <submittedName>
        <fullName evidence="7">CCL4 protein</fullName>
    </submittedName>
</protein>
<dbReference type="AlphaFoldDB" id="A0A7K7BFK7"/>
<sequence>MKVSVAVLIALLIAASCSQTFSAPDGPDLPDCCYSYASRKLPKKLISRHYRTSSNCSLPAVVFVTKKGLAVCANPNDSWVQSYLRNPKRN</sequence>
<reference evidence="7 8" key="1">
    <citation type="submission" date="2019-09" db="EMBL/GenBank/DDBJ databases">
        <title>Bird 10,000 Genomes (B10K) Project - Family phase.</title>
        <authorList>
            <person name="Zhang G."/>
        </authorList>
    </citation>
    <scope>NUCLEOTIDE SEQUENCE [LARGE SCALE GENOMIC DNA]</scope>
    <source>
        <strain evidence="7">B10K-MSB-03</strain>
    </source>
</reference>
<feature type="domain" description="Chemokine interleukin-8-like" evidence="6">
    <location>
        <begin position="29"/>
        <end position="87"/>
    </location>
</feature>
<evidence type="ECO:0000256" key="5">
    <source>
        <dbReference type="SAM" id="SignalP"/>
    </source>
</evidence>
<accession>A0A7K7BFK7</accession>
<evidence type="ECO:0000256" key="3">
    <source>
        <dbReference type="ARBA" id="ARBA00022514"/>
    </source>
</evidence>
<evidence type="ECO:0000313" key="8">
    <source>
        <dbReference type="Proteomes" id="UP000531938"/>
    </source>
</evidence>
<dbReference type="GO" id="GO:0005615">
    <property type="term" value="C:extracellular space"/>
    <property type="evidence" value="ECO:0007669"/>
    <property type="project" value="UniProtKB-KW"/>
</dbReference>
<dbReference type="InterPro" id="IPR001811">
    <property type="entry name" value="Chemokine_IL8-like_dom"/>
</dbReference>
<feature type="chain" id="PRO_5029444418" evidence="5">
    <location>
        <begin position="23"/>
        <end position="90"/>
    </location>
</feature>
<dbReference type="GO" id="GO:0070098">
    <property type="term" value="P:chemokine-mediated signaling pathway"/>
    <property type="evidence" value="ECO:0007669"/>
    <property type="project" value="TreeGrafter"/>
</dbReference>
<dbReference type="GO" id="GO:0048245">
    <property type="term" value="P:eosinophil chemotaxis"/>
    <property type="evidence" value="ECO:0007669"/>
    <property type="project" value="TreeGrafter"/>
</dbReference>
<proteinExistence type="inferred from homology"/>
<evidence type="ECO:0000256" key="4">
    <source>
        <dbReference type="ARBA" id="ARBA00022729"/>
    </source>
</evidence>
<dbReference type="Pfam" id="PF00048">
    <property type="entry name" value="IL8"/>
    <property type="match status" value="1"/>
</dbReference>
<gene>
    <name evidence="7" type="primary">Ccl4_0</name>
    <name evidence="7" type="ORF">NOTORN_R01401</name>
</gene>
<organism evidence="7 8">
    <name type="scientific">Nothoprocta ornata</name>
    <dbReference type="NCBI Taxonomy" id="83376"/>
    <lineage>
        <taxon>Eukaryota</taxon>
        <taxon>Metazoa</taxon>
        <taxon>Chordata</taxon>
        <taxon>Craniata</taxon>
        <taxon>Vertebrata</taxon>
        <taxon>Euteleostomi</taxon>
        <taxon>Archelosauria</taxon>
        <taxon>Archosauria</taxon>
        <taxon>Dinosauria</taxon>
        <taxon>Saurischia</taxon>
        <taxon>Theropoda</taxon>
        <taxon>Coelurosauria</taxon>
        <taxon>Aves</taxon>
        <taxon>Palaeognathae</taxon>
        <taxon>Tinamiformes</taxon>
        <taxon>Tinamidae</taxon>
        <taxon>Nothoprocta</taxon>
    </lineage>
</organism>
<dbReference type="Proteomes" id="UP000531938">
    <property type="component" value="Unassembled WGS sequence"/>
</dbReference>
<keyword evidence="2" id="KW-0145">Chemotaxis</keyword>
<dbReference type="GO" id="GO:0006954">
    <property type="term" value="P:inflammatory response"/>
    <property type="evidence" value="ECO:0007669"/>
    <property type="project" value="TreeGrafter"/>
</dbReference>
<dbReference type="SUPFAM" id="SSF54117">
    <property type="entry name" value="Interleukin 8-like chemokines"/>
    <property type="match status" value="1"/>
</dbReference>
<comment type="caution">
    <text evidence="7">The sequence shown here is derived from an EMBL/GenBank/DDBJ whole genome shotgun (WGS) entry which is preliminary data.</text>
</comment>
<dbReference type="FunFam" id="2.40.50.40:FF:000002">
    <property type="entry name" value="C-C motif chemokine"/>
    <property type="match status" value="1"/>
</dbReference>
<keyword evidence="4 5" id="KW-0732">Signal</keyword>
<dbReference type="GO" id="GO:0061844">
    <property type="term" value="P:antimicrobial humoral immune response mediated by antimicrobial peptide"/>
    <property type="evidence" value="ECO:0007669"/>
    <property type="project" value="TreeGrafter"/>
</dbReference>
<dbReference type="PANTHER" id="PTHR12015:SF103">
    <property type="entry name" value="C-C MOTIF CHEMOKINE 4-RELATED"/>
    <property type="match status" value="1"/>
</dbReference>
<keyword evidence="8" id="KW-1185">Reference proteome</keyword>
<evidence type="ECO:0000256" key="2">
    <source>
        <dbReference type="ARBA" id="ARBA00022500"/>
    </source>
</evidence>
<dbReference type="Gene3D" id="2.40.50.40">
    <property type="match status" value="1"/>
</dbReference>
<evidence type="ECO:0000256" key="1">
    <source>
        <dbReference type="ARBA" id="ARBA00010868"/>
    </source>
</evidence>
<name>A0A7K7BFK7_9AVES</name>
<dbReference type="EMBL" id="VZSH01000367">
    <property type="protein sequence ID" value="NWY07093.1"/>
    <property type="molecule type" value="Genomic_DNA"/>
</dbReference>
<feature type="non-terminal residue" evidence="7">
    <location>
        <position position="90"/>
    </location>
</feature>